<dbReference type="KEGG" id="stui:GCM10017668_00540"/>
<organism evidence="1 2">
    <name type="scientific">Streptomyces tuirus</name>
    <dbReference type="NCBI Taxonomy" id="68278"/>
    <lineage>
        <taxon>Bacteria</taxon>
        <taxon>Bacillati</taxon>
        <taxon>Actinomycetota</taxon>
        <taxon>Actinomycetes</taxon>
        <taxon>Kitasatosporales</taxon>
        <taxon>Streptomycetaceae</taxon>
        <taxon>Streptomyces</taxon>
    </lineage>
</organism>
<accession>A0A7G1N669</accession>
<dbReference type="AlphaFoldDB" id="A0A7G1N669"/>
<gene>
    <name evidence="1" type="ORF">GCM10017668_00540</name>
</gene>
<reference evidence="1 2" key="1">
    <citation type="journal article" date="2014" name="Int. J. Syst. Evol. Microbiol.">
        <title>Complete genome sequence of Corynebacterium casei LMG S-19264T (=DSM 44701T), isolated from a smear-ripened cheese.</title>
        <authorList>
            <consortium name="US DOE Joint Genome Institute (JGI-PGF)"/>
            <person name="Walter F."/>
            <person name="Albersmeier A."/>
            <person name="Kalinowski J."/>
            <person name="Ruckert C."/>
        </authorList>
    </citation>
    <scope>NUCLEOTIDE SEQUENCE [LARGE SCALE GENOMIC DNA]</scope>
    <source>
        <strain evidence="1 2">JCM 4255</strain>
    </source>
</reference>
<evidence type="ECO:0000313" key="1">
    <source>
        <dbReference type="EMBL" id="BCL18211.1"/>
    </source>
</evidence>
<dbReference type="EMBL" id="AP023439">
    <property type="protein sequence ID" value="BCL18211.1"/>
    <property type="molecule type" value="Genomic_DNA"/>
</dbReference>
<dbReference type="Proteomes" id="UP000516373">
    <property type="component" value="Chromosome"/>
</dbReference>
<proteinExistence type="predicted"/>
<protein>
    <submittedName>
        <fullName evidence="1">Uncharacterized protein</fullName>
    </submittedName>
</protein>
<sequence>MNAEFDRIRRELGDLPGIIASPARLRIMLQHLTKTLHPGVLNDCFYQPSTALCAKRAQHAGQPLPLLTMCLTCPNGRRSSTHLPRLATARAQAQRPRDAPAGLSRLQTAALTTHIADLDHAIAELTATGTPDA</sequence>
<name>A0A7G1N669_9ACTN</name>
<evidence type="ECO:0000313" key="2">
    <source>
        <dbReference type="Proteomes" id="UP000516373"/>
    </source>
</evidence>